<dbReference type="Proteomes" id="UP001160142">
    <property type="component" value="Unassembled WGS sequence"/>
</dbReference>
<reference evidence="2 3" key="1">
    <citation type="submission" date="2023-04" db="EMBL/GenBank/DDBJ databases">
        <title>Genome Encyclopedia of Bacteria and Archaea VI: Functional Genomics of Type Strains.</title>
        <authorList>
            <person name="Whitman W."/>
        </authorList>
    </citation>
    <scope>NUCLEOTIDE SEQUENCE [LARGE SCALE GENOMIC DNA]</scope>
    <source>
        <strain evidence="2 3">SG_E_30_P1</strain>
    </source>
</reference>
<accession>A0ABT6KLY6</accession>
<evidence type="ECO:0000256" key="1">
    <source>
        <dbReference type="SAM" id="Phobius"/>
    </source>
</evidence>
<keyword evidence="1" id="KW-0812">Transmembrane</keyword>
<gene>
    <name evidence="2" type="ORF">M2152_000943</name>
</gene>
<organism evidence="2 3">
    <name type="scientific">Antiquaquibacter oligotrophicus</name>
    <dbReference type="NCBI Taxonomy" id="2880260"/>
    <lineage>
        <taxon>Bacteria</taxon>
        <taxon>Bacillati</taxon>
        <taxon>Actinomycetota</taxon>
        <taxon>Actinomycetes</taxon>
        <taxon>Micrococcales</taxon>
        <taxon>Microbacteriaceae</taxon>
        <taxon>Antiquaquibacter</taxon>
    </lineage>
</organism>
<keyword evidence="1" id="KW-1133">Transmembrane helix</keyword>
<keyword evidence="1" id="KW-0472">Membrane</keyword>
<sequence>MTDRDRYIPPSSESIAVRQNSDEALRLLLAQRRLYTRAKRWQGARWIGLLVLGVAAPFVSLLVPGSAVAVGAVTGVWLFVGRTVFSTAEARTMTKAAALQEELDLFIFDMPETIERASRPSIEEVELLVYDRKGLRSAAERELLLDWYDVDSAHPGAETIAIAQRANASYTDRLIRTAVTVWAVVTVVWLGVLITWSALGGLAFGLVLLGVLFPVLPAVLDVADYLRSTWRAAQDRADLANTIESRLQDQEPIIGQELISWQTQLYDLRRTTPQVPDWLYKLTRGRNELAMHAASSRLRKKK</sequence>
<dbReference type="EMBL" id="JARXVQ010000001">
    <property type="protein sequence ID" value="MDH6180761.1"/>
    <property type="molecule type" value="Genomic_DNA"/>
</dbReference>
<proteinExistence type="predicted"/>
<evidence type="ECO:0008006" key="4">
    <source>
        <dbReference type="Google" id="ProtNLM"/>
    </source>
</evidence>
<evidence type="ECO:0000313" key="3">
    <source>
        <dbReference type="Proteomes" id="UP001160142"/>
    </source>
</evidence>
<feature type="transmembrane region" description="Helical" evidence="1">
    <location>
        <begin position="43"/>
        <end position="61"/>
    </location>
</feature>
<name>A0ABT6KLY6_9MICO</name>
<dbReference type="RefSeq" id="WP_322133100.1">
    <property type="nucleotide sequence ID" value="NZ_CP085036.1"/>
</dbReference>
<dbReference type="Pfam" id="PF18159">
    <property type="entry name" value="S_4TM"/>
    <property type="match status" value="1"/>
</dbReference>
<protein>
    <recommendedName>
        <fullName evidence="4">SMODS and SLOG-associating 2TM effector domain-containing protein</fullName>
    </recommendedName>
</protein>
<keyword evidence="3" id="KW-1185">Reference proteome</keyword>
<evidence type="ECO:0000313" key="2">
    <source>
        <dbReference type="EMBL" id="MDH6180761.1"/>
    </source>
</evidence>
<feature type="transmembrane region" description="Helical" evidence="1">
    <location>
        <begin position="67"/>
        <end position="85"/>
    </location>
</feature>
<dbReference type="InterPro" id="IPR049920">
    <property type="entry name" value="IK1_05631-like"/>
</dbReference>
<feature type="transmembrane region" description="Helical" evidence="1">
    <location>
        <begin position="174"/>
        <end position="196"/>
    </location>
</feature>
<feature type="transmembrane region" description="Helical" evidence="1">
    <location>
        <begin position="202"/>
        <end position="226"/>
    </location>
</feature>
<comment type="caution">
    <text evidence="2">The sequence shown here is derived from an EMBL/GenBank/DDBJ whole genome shotgun (WGS) entry which is preliminary data.</text>
</comment>